<dbReference type="FunFam" id="3.20.20.140:FF:000065">
    <property type="entry name" value="N-acetylglucosamine-6-phosphate deacetylase"/>
    <property type="match status" value="1"/>
</dbReference>
<comment type="similarity">
    <text evidence="1">Belongs to the metallo-dependent hydrolases superfamily. NagA family.</text>
</comment>
<feature type="binding site" evidence="10">
    <location>
        <position position="153"/>
    </location>
    <ligand>
        <name>Zn(2+)</name>
        <dbReference type="ChEBI" id="CHEBI:29105"/>
    </ligand>
</feature>
<feature type="binding site" evidence="9">
    <location>
        <position position="164"/>
    </location>
    <ligand>
        <name>substrate</name>
    </ligand>
</feature>
<proteinExistence type="inferred from homology"/>
<dbReference type="GO" id="GO:0006046">
    <property type="term" value="P:N-acetylglucosamine catabolic process"/>
    <property type="evidence" value="ECO:0007669"/>
    <property type="project" value="TreeGrafter"/>
</dbReference>
<evidence type="ECO:0000313" key="12">
    <source>
        <dbReference type="EMBL" id="OQO07844.1"/>
    </source>
</evidence>
<dbReference type="InterPro" id="IPR011059">
    <property type="entry name" value="Metal-dep_hydrolase_composite"/>
</dbReference>
<feature type="binding site" evidence="9">
    <location>
        <begin position="254"/>
        <end position="255"/>
    </location>
    <ligand>
        <name>substrate</name>
    </ligand>
</feature>
<comment type="cofactor">
    <cofactor evidence="10">
        <name>a divalent metal cation</name>
        <dbReference type="ChEBI" id="CHEBI:60240"/>
    </cofactor>
    <text evidence="10">Binds 1 divalent metal cation per subunit.</text>
</comment>
<sequence length="436" mass="46670">MPAATSPERAKNGVTKLTGGRLVRGNELVNGDLWISSITGNILNGQEAFYEHHITPDVVIDLKGKILAPGFIDLQVNGGFGFDFSTVPDDMAEYRKGLNKLNRKLVRTGVTSYLPTLPSQKAEVYHKTLEYLGPSGAERNALQGAESLGAHCEGPFIAGTKCGIHSPLVLRTAPDGRSDIEACYGPENFSSQEDDTRSPITMITLAPELPGMMSVTPSLVARGIKVSLGHTEATYSQTTLALQAGATMLTHLFNAMQPLHHRDPGPFGTLGSTSSTISRPYFGIIADGIHLHRTTVNLAYNAHPSGFILVTDAMKTMGLPDGTYDWTNGDKWVKKGAVLTRQGTDTLAGSSATLVECASNFWAWSGASIPEVIRAVTAAPAEVLGLKDVKGTLDAGGDADLVALDVVERDDGTKRFEVDQVWKFGVKVYDVSDQVQ</sequence>
<dbReference type="PANTHER" id="PTHR11113:SF14">
    <property type="entry name" value="N-ACETYLGLUCOSAMINE-6-PHOSPHATE DEACETYLASE"/>
    <property type="match status" value="1"/>
</dbReference>
<dbReference type="PIRSF" id="PIRSF038994">
    <property type="entry name" value="NagA"/>
    <property type="match status" value="1"/>
</dbReference>
<evidence type="ECO:0000256" key="2">
    <source>
        <dbReference type="ARBA" id="ARBA00011899"/>
    </source>
</evidence>
<gene>
    <name evidence="12" type="ORF">B0A48_06635</name>
</gene>
<dbReference type="InParanoid" id="A0A1V8T988"/>
<dbReference type="EC" id="3.5.1.25" evidence="2"/>
<dbReference type="GO" id="GO:0046872">
    <property type="term" value="F:metal ion binding"/>
    <property type="evidence" value="ECO:0007669"/>
    <property type="project" value="UniProtKB-KW"/>
</dbReference>
<dbReference type="CDD" id="cd00854">
    <property type="entry name" value="NagA"/>
    <property type="match status" value="1"/>
</dbReference>
<dbReference type="InterPro" id="IPR003764">
    <property type="entry name" value="GlcNAc_6-P_deAcase"/>
</dbReference>
<dbReference type="InterPro" id="IPR006680">
    <property type="entry name" value="Amidohydro-rel"/>
</dbReference>
<feature type="binding site" evidence="9">
    <location>
        <begin position="347"/>
        <end position="349"/>
    </location>
    <ligand>
        <name>substrate</name>
    </ligand>
</feature>
<feature type="active site" description="Proton donor/acceptor" evidence="8">
    <location>
        <position position="312"/>
    </location>
</feature>
<dbReference type="PANTHER" id="PTHR11113">
    <property type="entry name" value="N-ACETYLGLUCOSAMINE-6-PHOSPHATE DEACETYLASE"/>
    <property type="match status" value="1"/>
</dbReference>
<comment type="caution">
    <text evidence="12">The sequence shown here is derived from an EMBL/GenBank/DDBJ whole genome shotgun (WGS) entry which is preliminary data.</text>
</comment>
<evidence type="ECO:0000256" key="9">
    <source>
        <dbReference type="PIRSR" id="PIRSR038994-2"/>
    </source>
</evidence>
<keyword evidence="6" id="KW-0119">Carbohydrate metabolism</keyword>
<dbReference type="SUPFAM" id="SSF51338">
    <property type="entry name" value="Composite domain of metallo-dependent hydrolases"/>
    <property type="match status" value="1"/>
</dbReference>
<feature type="binding site" evidence="9">
    <location>
        <position position="290"/>
    </location>
    <ligand>
        <name>substrate</name>
    </ligand>
</feature>
<evidence type="ECO:0000256" key="3">
    <source>
        <dbReference type="ARBA" id="ARBA00018029"/>
    </source>
</evidence>
<dbReference type="SUPFAM" id="SSF51556">
    <property type="entry name" value="Metallo-dependent hydrolases"/>
    <property type="match status" value="1"/>
</dbReference>
<evidence type="ECO:0000256" key="8">
    <source>
        <dbReference type="PIRSR" id="PIRSR038994-1"/>
    </source>
</evidence>
<dbReference type="AlphaFoldDB" id="A0A1V8T988"/>
<evidence type="ECO:0000256" key="1">
    <source>
        <dbReference type="ARBA" id="ARBA00010716"/>
    </source>
</evidence>
<evidence type="ECO:0000256" key="4">
    <source>
        <dbReference type="ARBA" id="ARBA00022723"/>
    </source>
</evidence>
<dbReference type="OrthoDB" id="10264777at2759"/>
<organism evidence="12 13">
    <name type="scientific">Cryoendolithus antarcticus</name>
    <dbReference type="NCBI Taxonomy" id="1507870"/>
    <lineage>
        <taxon>Eukaryota</taxon>
        <taxon>Fungi</taxon>
        <taxon>Dikarya</taxon>
        <taxon>Ascomycota</taxon>
        <taxon>Pezizomycotina</taxon>
        <taxon>Dothideomycetes</taxon>
        <taxon>Dothideomycetidae</taxon>
        <taxon>Cladosporiales</taxon>
        <taxon>Cladosporiaceae</taxon>
        <taxon>Cryoendolithus</taxon>
    </lineage>
</organism>
<keyword evidence="5" id="KW-0378">Hydrolase</keyword>
<evidence type="ECO:0000256" key="7">
    <source>
        <dbReference type="ARBA" id="ARBA00047647"/>
    </source>
</evidence>
<dbReference type="EMBL" id="NAJO01000013">
    <property type="protein sequence ID" value="OQO07844.1"/>
    <property type="molecule type" value="Genomic_DNA"/>
</dbReference>
<evidence type="ECO:0000313" key="13">
    <source>
        <dbReference type="Proteomes" id="UP000192596"/>
    </source>
</evidence>
<feature type="domain" description="Amidohydrolase-related" evidence="11">
    <location>
        <begin position="66"/>
        <end position="425"/>
    </location>
</feature>
<feature type="binding site" evidence="10">
    <location>
        <position position="230"/>
    </location>
    <ligand>
        <name>Zn(2+)</name>
        <dbReference type="ChEBI" id="CHEBI:29105"/>
    </ligand>
</feature>
<evidence type="ECO:0000256" key="6">
    <source>
        <dbReference type="ARBA" id="ARBA00023277"/>
    </source>
</evidence>
<dbReference type="Gene3D" id="3.20.20.140">
    <property type="entry name" value="Metal-dependent hydrolases"/>
    <property type="match status" value="1"/>
</dbReference>
<dbReference type="GO" id="GO:0008448">
    <property type="term" value="F:N-acetylglucosamine-6-phosphate deacetylase activity"/>
    <property type="evidence" value="ECO:0007669"/>
    <property type="project" value="UniProtKB-EC"/>
</dbReference>
<name>A0A1V8T988_9PEZI</name>
<evidence type="ECO:0000259" key="11">
    <source>
        <dbReference type="Pfam" id="PF01979"/>
    </source>
</evidence>
<comment type="catalytic activity">
    <reaction evidence="7">
        <text>N-acetyl-D-glucosamine 6-phosphate + H2O = D-glucosamine 6-phosphate + acetate</text>
        <dbReference type="Rhea" id="RHEA:22936"/>
        <dbReference type="ChEBI" id="CHEBI:15377"/>
        <dbReference type="ChEBI" id="CHEBI:30089"/>
        <dbReference type="ChEBI" id="CHEBI:57513"/>
        <dbReference type="ChEBI" id="CHEBI:58725"/>
        <dbReference type="EC" id="3.5.1.25"/>
    </reaction>
</comment>
<keyword evidence="4 10" id="KW-0479">Metal-binding</keyword>
<feature type="binding site" evidence="10">
    <location>
        <position position="251"/>
    </location>
    <ligand>
        <name>Zn(2+)</name>
        <dbReference type="ChEBI" id="CHEBI:29105"/>
    </ligand>
</feature>
<feature type="binding site" evidence="9">
    <location>
        <position position="262"/>
    </location>
    <ligand>
        <name>substrate</name>
    </ligand>
</feature>
<evidence type="ECO:0000256" key="5">
    <source>
        <dbReference type="ARBA" id="ARBA00022801"/>
    </source>
</evidence>
<evidence type="ECO:0000256" key="10">
    <source>
        <dbReference type="PIRSR" id="PIRSR038994-3"/>
    </source>
</evidence>
<keyword evidence="13" id="KW-1185">Reference proteome</keyword>
<reference evidence="13" key="1">
    <citation type="submission" date="2017-03" db="EMBL/GenBank/DDBJ databases">
        <title>Genomes of endolithic fungi from Antarctica.</title>
        <authorList>
            <person name="Coleine C."/>
            <person name="Masonjones S."/>
            <person name="Stajich J.E."/>
        </authorList>
    </citation>
    <scope>NUCLEOTIDE SEQUENCE [LARGE SCALE GENOMIC DNA]</scope>
    <source>
        <strain evidence="13">CCFEE 5527</strain>
    </source>
</reference>
<dbReference type="STRING" id="1507870.A0A1V8T988"/>
<accession>A0A1V8T988</accession>
<dbReference type="Pfam" id="PF01979">
    <property type="entry name" value="Amidohydro_1"/>
    <property type="match status" value="1"/>
</dbReference>
<protein>
    <recommendedName>
        <fullName evidence="3">N-acetylglucosamine-6-phosphate deacetylase</fullName>
        <ecNumber evidence="2">3.5.1.25</ecNumber>
    </recommendedName>
</protein>
<dbReference type="InterPro" id="IPR032466">
    <property type="entry name" value="Metal_Hydrolase"/>
</dbReference>
<dbReference type="Proteomes" id="UP000192596">
    <property type="component" value="Unassembled WGS sequence"/>
</dbReference>